<evidence type="ECO:0000259" key="2">
    <source>
        <dbReference type="Pfam" id="PF14226"/>
    </source>
</evidence>
<dbReference type="AlphaFoldDB" id="A0A9X8H719"/>
<reference evidence="3 4" key="1">
    <citation type="journal article" date="2018" name="J. Invertebr. Pathol.">
        <title>New genotyping method for the causative agent of crayfish plague (Aphanomyces astaci) based on whole genome data.</title>
        <authorList>
            <person name="Minardi D."/>
            <person name="Studholme D.J."/>
            <person name="van der Giezen M."/>
            <person name="Pretto T."/>
            <person name="Oidtmann B."/>
        </authorList>
    </citation>
    <scope>NUCLEOTIDE SEQUENCE [LARGE SCALE GENOMIC DNA]</scope>
    <source>
        <strain evidence="3 4">KB13</strain>
    </source>
</reference>
<name>A0A9X8H719_APHAT</name>
<organism evidence="3 4">
    <name type="scientific">Aphanomyces astaci</name>
    <name type="common">Crayfish plague agent</name>
    <dbReference type="NCBI Taxonomy" id="112090"/>
    <lineage>
        <taxon>Eukaryota</taxon>
        <taxon>Sar</taxon>
        <taxon>Stramenopiles</taxon>
        <taxon>Oomycota</taxon>
        <taxon>Saprolegniomycetes</taxon>
        <taxon>Saprolegniales</taxon>
        <taxon>Verrucalvaceae</taxon>
        <taxon>Aphanomyces</taxon>
    </lineage>
</organism>
<dbReference type="InterPro" id="IPR026992">
    <property type="entry name" value="DIOX_N"/>
</dbReference>
<dbReference type="InterPro" id="IPR027443">
    <property type="entry name" value="IPNS-like_sf"/>
</dbReference>
<protein>
    <recommendedName>
        <fullName evidence="2">Non-haem dioxygenase N-terminal domain-containing protein</fullName>
    </recommendedName>
</protein>
<feature type="chain" id="PRO_5040996503" description="Non-haem dioxygenase N-terminal domain-containing protein" evidence="1">
    <location>
        <begin position="18"/>
        <end position="244"/>
    </location>
</feature>
<evidence type="ECO:0000313" key="3">
    <source>
        <dbReference type="EMBL" id="RLO03609.1"/>
    </source>
</evidence>
<dbReference type="SUPFAM" id="SSF51197">
    <property type="entry name" value="Clavaminate synthase-like"/>
    <property type="match status" value="1"/>
</dbReference>
<feature type="signal peptide" evidence="1">
    <location>
        <begin position="1"/>
        <end position="17"/>
    </location>
</feature>
<sequence>MVRCLLFAPAMAYAAVCTPSDLMPIASSAMTCSSASGVTAAQLQGADAVTNAIKLCQYPACQAFFASLASLKCTDAAGNPVSGASGVCSALPKSTGVSMFFASGAVGFFYLEGHRIPIALQNAVYEQMKQFFHLPETEKRKASADKNMRGWAPMYEETLDPAHQSKGDTKEAYHVCRPSLPDEVHLPLHDTDNVFPDAHTLPQFKPVTTAYFNAMSALGLHVAHLFADAAGSPGYFNAPGMFDR</sequence>
<evidence type="ECO:0000313" key="4">
    <source>
        <dbReference type="Proteomes" id="UP000275652"/>
    </source>
</evidence>
<feature type="domain" description="Non-haem dioxygenase N-terminal" evidence="2">
    <location>
        <begin position="102"/>
        <end position="196"/>
    </location>
</feature>
<dbReference type="Gene3D" id="2.60.120.330">
    <property type="entry name" value="B-lactam Antibiotic, Isopenicillin N Synthase, Chain"/>
    <property type="match status" value="1"/>
</dbReference>
<gene>
    <name evidence="3" type="ORF">DYB28_014164</name>
</gene>
<accession>A0A9X8H719</accession>
<evidence type="ECO:0000256" key="1">
    <source>
        <dbReference type="SAM" id="SignalP"/>
    </source>
</evidence>
<comment type="caution">
    <text evidence="3">The sequence shown here is derived from an EMBL/GenBank/DDBJ whole genome shotgun (WGS) entry which is preliminary data.</text>
</comment>
<dbReference type="Pfam" id="PF14226">
    <property type="entry name" value="DIOX_N"/>
    <property type="match status" value="1"/>
</dbReference>
<dbReference type="Proteomes" id="UP000275652">
    <property type="component" value="Unassembled WGS sequence"/>
</dbReference>
<dbReference type="EMBL" id="QUTI01030545">
    <property type="protein sequence ID" value="RLO03609.1"/>
    <property type="molecule type" value="Genomic_DNA"/>
</dbReference>
<keyword evidence="1" id="KW-0732">Signal</keyword>
<proteinExistence type="predicted"/>